<name>A0A1F7X564_9BACT</name>
<sequence>MEGLSELKRLLDTVAGRITVEDSFRKRMDLLSPEARAEDFKRIAKLMDIDPEIVDNFDLAGIETKTIQGFFEEVQARFFEEPSLGPER</sequence>
<organism evidence="1 2">
    <name type="scientific">Candidatus Woesebacteria bacterium RBG_13_46_13</name>
    <dbReference type="NCBI Taxonomy" id="1802479"/>
    <lineage>
        <taxon>Bacteria</taxon>
        <taxon>Candidatus Woeseibacteriota</taxon>
    </lineage>
</organism>
<proteinExistence type="predicted"/>
<gene>
    <name evidence="1" type="ORF">A2Y68_01150</name>
</gene>
<dbReference type="EMBL" id="MGFR01000004">
    <property type="protein sequence ID" value="OGM09508.1"/>
    <property type="molecule type" value="Genomic_DNA"/>
</dbReference>
<dbReference type="Proteomes" id="UP000176778">
    <property type="component" value="Unassembled WGS sequence"/>
</dbReference>
<evidence type="ECO:0000313" key="1">
    <source>
        <dbReference type="EMBL" id="OGM09508.1"/>
    </source>
</evidence>
<dbReference type="AlphaFoldDB" id="A0A1F7X564"/>
<reference evidence="1 2" key="1">
    <citation type="journal article" date="2016" name="Nat. Commun.">
        <title>Thousands of microbial genomes shed light on interconnected biogeochemical processes in an aquifer system.</title>
        <authorList>
            <person name="Anantharaman K."/>
            <person name="Brown C.T."/>
            <person name="Hug L.A."/>
            <person name="Sharon I."/>
            <person name="Castelle C.J."/>
            <person name="Probst A.J."/>
            <person name="Thomas B.C."/>
            <person name="Singh A."/>
            <person name="Wilkins M.J."/>
            <person name="Karaoz U."/>
            <person name="Brodie E.L."/>
            <person name="Williams K.H."/>
            <person name="Hubbard S.S."/>
            <person name="Banfield J.F."/>
        </authorList>
    </citation>
    <scope>NUCLEOTIDE SEQUENCE [LARGE SCALE GENOMIC DNA]</scope>
</reference>
<accession>A0A1F7X564</accession>
<evidence type="ECO:0000313" key="2">
    <source>
        <dbReference type="Proteomes" id="UP000176778"/>
    </source>
</evidence>
<protein>
    <submittedName>
        <fullName evidence="1">Uncharacterized protein</fullName>
    </submittedName>
</protein>
<comment type="caution">
    <text evidence="1">The sequence shown here is derived from an EMBL/GenBank/DDBJ whole genome shotgun (WGS) entry which is preliminary data.</text>
</comment>